<organism evidence="6">
    <name type="scientific">Perkinsus marinus (strain ATCC 50983 / TXsc)</name>
    <dbReference type="NCBI Taxonomy" id="423536"/>
    <lineage>
        <taxon>Eukaryota</taxon>
        <taxon>Sar</taxon>
        <taxon>Alveolata</taxon>
        <taxon>Perkinsozoa</taxon>
        <taxon>Perkinsea</taxon>
        <taxon>Perkinsida</taxon>
        <taxon>Perkinsidae</taxon>
        <taxon>Perkinsus</taxon>
    </lineage>
</organism>
<feature type="region of interest" description="Disordered" evidence="3">
    <location>
        <begin position="221"/>
        <end position="342"/>
    </location>
</feature>
<dbReference type="InterPro" id="IPR052462">
    <property type="entry name" value="SLIRP/GR-RBP-like"/>
</dbReference>
<reference evidence="5 6" key="1">
    <citation type="submission" date="2008-07" db="EMBL/GenBank/DDBJ databases">
        <authorList>
            <person name="El-Sayed N."/>
            <person name="Caler E."/>
            <person name="Inman J."/>
            <person name="Amedeo P."/>
            <person name="Hass B."/>
            <person name="Wortman J."/>
        </authorList>
    </citation>
    <scope>NUCLEOTIDE SEQUENCE [LARGE SCALE GENOMIC DNA]</scope>
    <source>
        <strain evidence="6">ATCC 50983 / TXsc</strain>
    </source>
</reference>
<feature type="compositionally biased region" description="Gly residues" evidence="3">
    <location>
        <begin position="244"/>
        <end position="254"/>
    </location>
</feature>
<dbReference type="Proteomes" id="UP000007800">
    <property type="component" value="Unassembled WGS sequence"/>
</dbReference>
<feature type="compositionally biased region" description="Gly residues" evidence="3">
    <location>
        <begin position="8"/>
        <end position="17"/>
    </location>
</feature>
<dbReference type="OMA" id="PAPCEKQ"/>
<dbReference type="PROSITE" id="PS50102">
    <property type="entry name" value="RRM"/>
    <property type="match status" value="2"/>
</dbReference>
<evidence type="ECO:0000256" key="1">
    <source>
        <dbReference type="ARBA" id="ARBA00022884"/>
    </source>
</evidence>
<dbReference type="GeneID" id="9041971"/>
<name>C5KPR2_PERM5</name>
<feature type="domain" description="RRM" evidence="4">
    <location>
        <begin position="26"/>
        <end position="103"/>
    </location>
</feature>
<keyword evidence="1 2" id="KW-0694">RNA-binding</keyword>
<dbReference type="SUPFAM" id="SSF54928">
    <property type="entry name" value="RNA-binding domain, RBD"/>
    <property type="match status" value="2"/>
</dbReference>
<dbReference type="OrthoDB" id="1875751at2759"/>
<accession>C5KPR2</accession>
<feature type="region of interest" description="Disordered" evidence="3">
    <location>
        <begin position="1"/>
        <end position="25"/>
    </location>
</feature>
<sequence length="342" mass="35555">MDGAPPRSGGGGGGGGAMRSRESDDRKLFVGGLPAPCEKQHMDGYFSQFGPVEHSVVMFDRNTGRSRGFGFVVYSQVTDMETCLASGPHVLLDKTVDVKRASQGPSQNGGKAGGKGFGGGKGGKGGYGGGKGSGDFGYGRVAAPSESSDNPCKVFVGGLPNSCDQARLNDHFSRYGTVAEALVMYDRETGRHRGFGYVIYSSPADAEAAIAGGDANVIDDKHVEVKHARREGSRGKGKGRPMGSYGGGDSGGYGQRLPSYQSGGYHSPQPPMYNGGSYQQQPMPAPGQYGGSYGSSQYGGARQDSSGYVAAPSSGYGGYPQQQQQQQGYGGQPPPQYRASPY</sequence>
<dbReference type="Gene3D" id="3.30.70.330">
    <property type="match status" value="2"/>
</dbReference>
<dbReference type="Pfam" id="PF00076">
    <property type="entry name" value="RRM_1"/>
    <property type="match status" value="2"/>
</dbReference>
<dbReference type="InterPro" id="IPR000504">
    <property type="entry name" value="RRM_dom"/>
</dbReference>
<feature type="region of interest" description="Disordered" evidence="3">
    <location>
        <begin position="101"/>
        <end position="120"/>
    </location>
</feature>
<evidence type="ECO:0000256" key="3">
    <source>
        <dbReference type="SAM" id="MobiDB-lite"/>
    </source>
</evidence>
<proteinExistence type="predicted"/>
<dbReference type="InParanoid" id="C5KPR2"/>
<evidence type="ECO:0000313" key="5">
    <source>
        <dbReference type="EMBL" id="EER13459.1"/>
    </source>
</evidence>
<evidence type="ECO:0000259" key="4">
    <source>
        <dbReference type="PROSITE" id="PS50102"/>
    </source>
</evidence>
<feature type="domain" description="RRM" evidence="4">
    <location>
        <begin position="152"/>
        <end position="230"/>
    </location>
</feature>
<evidence type="ECO:0000313" key="6">
    <source>
        <dbReference type="Proteomes" id="UP000007800"/>
    </source>
</evidence>
<dbReference type="RefSeq" id="XP_002781664.1">
    <property type="nucleotide sequence ID" value="XM_002781618.1"/>
</dbReference>
<dbReference type="InterPro" id="IPR012677">
    <property type="entry name" value="Nucleotide-bd_a/b_plait_sf"/>
</dbReference>
<gene>
    <name evidence="5" type="ORF">Pmar_PMAR000045</name>
</gene>
<keyword evidence="6" id="KW-1185">Reference proteome</keyword>
<feature type="compositionally biased region" description="Gly residues" evidence="3">
    <location>
        <begin position="110"/>
        <end position="120"/>
    </location>
</feature>
<dbReference type="PANTHER" id="PTHR48027">
    <property type="entry name" value="HETEROGENEOUS NUCLEAR RIBONUCLEOPROTEIN 87F-RELATED"/>
    <property type="match status" value="1"/>
</dbReference>
<dbReference type="SMART" id="SM00360">
    <property type="entry name" value="RRM"/>
    <property type="match status" value="2"/>
</dbReference>
<dbReference type="AlphaFoldDB" id="C5KPR2"/>
<dbReference type="InterPro" id="IPR035979">
    <property type="entry name" value="RBD_domain_sf"/>
</dbReference>
<feature type="compositionally biased region" description="Basic and acidic residues" evidence="3">
    <location>
        <begin position="221"/>
        <end position="234"/>
    </location>
</feature>
<dbReference type="FunCoup" id="C5KPR2">
    <property type="interactions" value="90"/>
</dbReference>
<protein>
    <submittedName>
        <fullName evidence="5">Pre-mRNA-splicing factor SF2, putative</fullName>
    </submittedName>
</protein>
<evidence type="ECO:0000256" key="2">
    <source>
        <dbReference type="PROSITE-ProRule" id="PRU00176"/>
    </source>
</evidence>
<dbReference type="GO" id="GO:0003723">
    <property type="term" value="F:RNA binding"/>
    <property type="evidence" value="ECO:0007669"/>
    <property type="project" value="UniProtKB-UniRule"/>
</dbReference>
<dbReference type="EMBL" id="GG675180">
    <property type="protein sequence ID" value="EER13459.1"/>
    <property type="molecule type" value="Genomic_DNA"/>
</dbReference>